<dbReference type="eggNOG" id="arCOG04554">
    <property type="taxonomic scope" value="Archaea"/>
</dbReference>
<dbReference type="HOGENOM" id="CLU_125807_0_0_2"/>
<dbReference type="EMBL" id="KE356561">
    <property type="protein sequence ID" value="ERG95310.1"/>
    <property type="molecule type" value="Genomic_DNA"/>
</dbReference>
<dbReference type="Proteomes" id="UP000030710">
    <property type="component" value="Unassembled WGS sequence"/>
</dbReference>
<dbReference type="Gene3D" id="3.30.1190.10">
    <property type="entry name" value="DNA-binding protein Tfx superfamily, archaea"/>
    <property type="match status" value="1"/>
</dbReference>
<dbReference type="NCBIfam" id="NF003054">
    <property type="entry name" value="PRK03975.1-1"/>
    <property type="match status" value="1"/>
</dbReference>
<feature type="domain" description="DNA binding protein Tfx C-terminal" evidence="2">
    <location>
        <begin position="98"/>
        <end position="180"/>
    </location>
</feature>
<dbReference type="GO" id="GO:0006352">
    <property type="term" value="P:DNA-templated transcription initiation"/>
    <property type="evidence" value="ECO:0007669"/>
    <property type="project" value="InterPro"/>
</dbReference>
<dbReference type="GO" id="GO:0003677">
    <property type="term" value="F:DNA binding"/>
    <property type="evidence" value="ECO:0007669"/>
    <property type="project" value="UniProtKB-KW"/>
</dbReference>
<feature type="compositionally biased region" description="Polar residues" evidence="1">
    <location>
        <begin position="191"/>
        <end position="204"/>
    </location>
</feature>
<evidence type="ECO:0000256" key="1">
    <source>
        <dbReference type="SAM" id="MobiDB-lite"/>
    </source>
</evidence>
<feature type="region of interest" description="Disordered" evidence="1">
    <location>
        <begin position="1"/>
        <end position="34"/>
    </location>
</feature>
<reference evidence="3 4" key="1">
    <citation type="journal article" date="2013" name="PLoS ONE">
        <title>Assembly-driven community genomics of a hypersaline microbial ecosystem.</title>
        <authorList>
            <person name="Podell S."/>
            <person name="Ugalde J.A."/>
            <person name="Narasingarao P."/>
            <person name="Banfield J.F."/>
            <person name="Heidelberg K.B."/>
            <person name="Allen E.E."/>
        </authorList>
    </citation>
    <scope>NUCLEOTIDE SEQUENCE [LARGE SCALE GENOMIC DNA]</scope>
    <source>
        <strain evidence="4">J07HQW2</strain>
    </source>
</reference>
<feature type="region of interest" description="Disordered" evidence="1">
    <location>
        <begin position="180"/>
        <end position="204"/>
    </location>
</feature>
<gene>
    <name evidence="3" type="ORF">J07HQW2_01764</name>
</gene>
<sequence>MTDNEKLDTKVETTSDNSVDSHSDKKEKENDTEDLDVDAILREIGFDPDINVLTRRQAEVLILRERGYRQSRIATALGTSRANVSSVESSARENVKKARETVGFAEALTAPVQVSIEAGTDLYDVPKKVYDACDIEGVKVTRTAPELMKAVADAAGDAVRGREVKQWLLVGVTNDGTIQVRRSGNKKNNDIKTNPNRNPDTTRF</sequence>
<evidence type="ECO:0000313" key="3">
    <source>
        <dbReference type="EMBL" id="ERG95310.1"/>
    </source>
</evidence>
<feature type="compositionally biased region" description="Basic and acidic residues" evidence="1">
    <location>
        <begin position="1"/>
        <end position="29"/>
    </location>
</feature>
<name>U1NE77_9EURY</name>
<dbReference type="InterPro" id="IPR029291">
    <property type="entry name" value="Tfx_C"/>
</dbReference>
<dbReference type="AlphaFoldDB" id="U1NE77"/>
<proteinExistence type="predicted"/>
<dbReference type="InterPro" id="IPR036657">
    <property type="entry name" value="Tfx_DNA-bd_sf_arc"/>
</dbReference>
<dbReference type="SUPFAM" id="SSF89915">
    <property type="entry name" value="DNA-binding protein Tfx"/>
    <property type="match status" value="1"/>
</dbReference>
<protein>
    <submittedName>
        <fullName evidence="3">DNA-binding protein, Tfx family</fullName>
    </submittedName>
</protein>
<evidence type="ECO:0000259" key="2">
    <source>
        <dbReference type="Pfam" id="PF14601"/>
    </source>
</evidence>
<dbReference type="NCBIfam" id="TIGR00721">
    <property type="entry name" value="tfx"/>
    <property type="match status" value="1"/>
</dbReference>
<keyword evidence="3" id="KW-0238">DNA-binding</keyword>
<dbReference type="RefSeq" id="WP_021054788.1">
    <property type="nucleotide sequence ID" value="NZ_KE356561.1"/>
</dbReference>
<accession>U1NE77</accession>
<dbReference type="InterPro" id="IPR004645">
    <property type="entry name" value="Tfx_DNA-bd_arc"/>
</dbReference>
<organism evidence="3 4">
    <name type="scientific">Haloquadratum walsbyi J07HQW2</name>
    <dbReference type="NCBI Taxonomy" id="1238425"/>
    <lineage>
        <taxon>Archaea</taxon>
        <taxon>Methanobacteriati</taxon>
        <taxon>Methanobacteriota</taxon>
        <taxon>Stenosarchaea group</taxon>
        <taxon>Halobacteria</taxon>
        <taxon>Halobacteriales</taxon>
        <taxon>Haloferacaceae</taxon>
        <taxon>Haloquadratum</taxon>
    </lineage>
</organism>
<dbReference type="GO" id="GO:0003700">
    <property type="term" value="F:DNA-binding transcription factor activity"/>
    <property type="evidence" value="ECO:0007669"/>
    <property type="project" value="InterPro"/>
</dbReference>
<evidence type="ECO:0000313" key="4">
    <source>
        <dbReference type="Proteomes" id="UP000030710"/>
    </source>
</evidence>
<dbReference type="STRING" id="1238425.J07HQW2_01764"/>
<dbReference type="Pfam" id="PF14601">
    <property type="entry name" value="TFX_C"/>
    <property type="match status" value="1"/>
</dbReference>